<dbReference type="Gene3D" id="2.40.10.170">
    <property type="match status" value="1"/>
</dbReference>
<dbReference type="RefSeq" id="WP_354696729.1">
    <property type="nucleotide sequence ID" value="NZ_JAZHOG010000013.1"/>
</dbReference>
<dbReference type="Pfam" id="PF02559">
    <property type="entry name" value="CarD_TRCF_RID"/>
    <property type="match status" value="1"/>
</dbReference>
<evidence type="ECO:0000313" key="3">
    <source>
        <dbReference type="EMBL" id="MEJ8569306.1"/>
    </source>
</evidence>
<dbReference type="AlphaFoldDB" id="A0AAW9RP40"/>
<keyword evidence="4" id="KW-1185">Reference proteome</keyword>
<dbReference type="InterPro" id="IPR052531">
    <property type="entry name" value="CarD-like_regulator"/>
</dbReference>
<gene>
    <name evidence="3" type="ORF">V3330_16895</name>
</gene>
<feature type="domain" description="CarD-like/TRCF RNAP-interacting" evidence="2">
    <location>
        <begin position="1"/>
        <end position="110"/>
    </location>
</feature>
<dbReference type="EMBL" id="JAZHOG010000013">
    <property type="protein sequence ID" value="MEJ8569306.1"/>
    <property type="molecule type" value="Genomic_DNA"/>
</dbReference>
<protein>
    <submittedName>
        <fullName evidence="3">CarD family transcriptional regulator</fullName>
    </submittedName>
</protein>
<dbReference type="PANTHER" id="PTHR38447">
    <property type="entry name" value="TRANSCRIPTION FACTOR YDEB-RELATED"/>
    <property type="match status" value="1"/>
</dbReference>
<name>A0AAW9RP40_9GAMM</name>
<evidence type="ECO:0000313" key="4">
    <source>
        <dbReference type="Proteomes" id="UP001359886"/>
    </source>
</evidence>
<comment type="caution">
    <text evidence="3">The sequence shown here is derived from an EMBL/GenBank/DDBJ whole genome shotgun (WGS) entry which is preliminary data.</text>
</comment>
<dbReference type="Pfam" id="PF21095">
    <property type="entry name" value="CarD_C"/>
    <property type="match status" value="1"/>
</dbReference>
<dbReference type="GO" id="GO:0009303">
    <property type="term" value="P:rRNA transcription"/>
    <property type="evidence" value="ECO:0007669"/>
    <property type="project" value="TreeGrafter"/>
</dbReference>
<organism evidence="3 4">
    <name type="scientific">Elongatibacter sediminis</name>
    <dbReference type="NCBI Taxonomy" id="3119006"/>
    <lineage>
        <taxon>Bacteria</taxon>
        <taxon>Pseudomonadati</taxon>
        <taxon>Pseudomonadota</taxon>
        <taxon>Gammaproteobacteria</taxon>
        <taxon>Chromatiales</taxon>
        <taxon>Wenzhouxiangellaceae</taxon>
        <taxon>Elongatibacter</taxon>
    </lineage>
</organism>
<evidence type="ECO:0000256" key="1">
    <source>
        <dbReference type="SAM" id="MobiDB-lite"/>
    </source>
</evidence>
<feature type="region of interest" description="Disordered" evidence="1">
    <location>
        <begin position="1"/>
        <end position="21"/>
    </location>
</feature>
<accession>A0AAW9RP40</accession>
<dbReference type="PANTHER" id="PTHR38447:SF1">
    <property type="entry name" value="RNA POLYMERASE-BINDING TRANSCRIPTION FACTOR CARD"/>
    <property type="match status" value="1"/>
</dbReference>
<sequence length="170" mass="19346">MNKGDTVHHPRHGIGRVQSISKESFSGEEEATFAKLYFKRDKLTLMLRKQDLDETVRNPINAKEAKRLLEHLETWKGRMSKQWKARANANQAALDRGDPYGYAEVYKGLTRLEEEGTLRASDRVHLNHSFEFLVEEVANALKKTPEQARSLISKRCQKPARATAKSAQAA</sequence>
<dbReference type="InterPro" id="IPR042215">
    <property type="entry name" value="CarD-like_C"/>
</dbReference>
<dbReference type="InterPro" id="IPR048792">
    <property type="entry name" value="CarD_C"/>
</dbReference>
<dbReference type="SMART" id="SM01058">
    <property type="entry name" value="CarD_TRCF"/>
    <property type="match status" value="1"/>
</dbReference>
<evidence type="ECO:0000259" key="2">
    <source>
        <dbReference type="SMART" id="SM01058"/>
    </source>
</evidence>
<dbReference type="InterPro" id="IPR036101">
    <property type="entry name" value="CarD-like/TRCF_RID_sf"/>
</dbReference>
<dbReference type="SUPFAM" id="SSF141259">
    <property type="entry name" value="CarD-like"/>
    <property type="match status" value="1"/>
</dbReference>
<feature type="region of interest" description="Disordered" evidence="1">
    <location>
        <begin position="148"/>
        <end position="170"/>
    </location>
</feature>
<dbReference type="InterPro" id="IPR003711">
    <property type="entry name" value="CarD-like/TRCF_RID"/>
</dbReference>
<dbReference type="Proteomes" id="UP001359886">
    <property type="component" value="Unassembled WGS sequence"/>
</dbReference>
<proteinExistence type="predicted"/>
<dbReference type="Gene3D" id="1.20.58.1290">
    <property type="entry name" value="CarD-like, C-terminal domain"/>
    <property type="match status" value="1"/>
</dbReference>
<reference evidence="3 4" key="1">
    <citation type="submission" date="2024-02" db="EMBL/GenBank/DDBJ databases">
        <title>A novel Wenzhouxiangellaceae bacterium, isolated from coastal sediments.</title>
        <authorList>
            <person name="Du Z.-J."/>
            <person name="Ye Y.-Q."/>
            <person name="Zhang X.-Y."/>
        </authorList>
    </citation>
    <scope>NUCLEOTIDE SEQUENCE [LARGE SCALE GENOMIC DNA]</scope>
    <source>
        <strain evidence="3 4">CH-27</strain>
    </source>
</reference>